<evidence type="ECO:0000313" key="3">
    <source>
        <dbReference type="Proteomes" id="UP000295293"/>
    </source>
</evidence>
<evidence type="ECO:0000313" key="2">
    <source>
        <dbReference type="EMBL" id="TDR43900.1"/>
    </source>
</evidence>
<feature type="chain" id="PRO_5020793292" evidence="1">
    <location>
        <begin position="26"/>
        <end position="656"/>
    </location>
</feature>
<dbReference type="AlphaFoldDB" id="A0A4V3DMC5"/>
<dbReference type="Proteomes" id="UP000295293">
    <property type="component" value="Unassembled WGS sequence"/>
</dbReference>
<sequence>MRSYRARWLAWAGLLLGLGAGIALAQPVPANPSLAVRGGADSPQNAGTTTLWFNLGALAPLGLQLAGECGGCAAGEAVADYRELRFAIGAGEQLRWRREAGRFVALERGAVAHRGGPQLHLAGRGSLDLRGFRLRQRGDAPIGLELTDARGVAWFTLDHAHAYVAADGALALRHMDLRIAPALARWLGHAEWSGRLVGGAQSEGVAGAVVEAQPSKQMAVCSAEWPSVVAKADVRMLRLALNWEEREPDGVNSYRCGRDDGQGGHTRSCTADSSDGIVVLAPDASLRNEGTASVAWHPKFSPPAPPYANDQHPYLVWNLYRLDADGRLSQIGVSAAKHAFHTINAACGCDGGEILYPGCEDTYGGFSNDFSSGLAPRHEIIPYSARWGRCGSLYDKDCNGVIDADNGLLPDDAYTPAKRLGVRERELLPALHPGARWFVEYWYVVRDDAEPWNNIGLMEIVPRKQRGQGSDPNAWIWRFDAGDFRNASMLQRWLELAPAGSWTRSSLVQTGQGRALLGTRVDALADGRYRYQYQLFNFDLSQAVTQGAEPNLRIVENRGLERFGVWADATAVLEQQDFAAVADSGVTWPALRNAERIDWSRGSAAALDWGRTFRFSFVSDLAPMDSVAQLALGEQIWNAKTFAPLRAVVPPRRRLP</sequence>
<gene>
    <name evidence="2" type="ORF">DFR29_10642</name>
</gene>
<evidence type="ECO:0000256" key="1">
    <source>
        <dbReference type="SAM" id="SignalP"/>
    </source>
</evidence>
<name>A0A4V3DMC5_9GAMM</name>
<protein>
    <submittedName>
        <fullName evidence="2">Uncharacterized protein</fullName>
    </submittedName>
</protein>
<feature type="signal peptide" evidence="1">
    <location>
        <begin position="1"/>
        <end position="25"/>
    </location>
</feature>
<accession>A0A4V3DMC5</accession>
<reference evidence="2 3" key="1">
    <citation type="submission" date="2019-03" db="EMBL/GenBank/DDBJ databases">
        <title>Genomic Encyclopedia of Type Strains, Phase IV (KMG-IV): sequencing the most valuable type-strain genomes for metagenomic binning, comparative biology and taxonomic classification.</title>
        <authorList>
            <person name="Goeker M."/>
        </authorList>
    </citation>
    <scope>NUCLEOTIDE SEQUENCE [LARGE SCALE GENOMIC DNA]</scope>
    <source>
        <strain evidence="2 3">DSM 21667</strain>
    </source>
</reference>
<comment type="caution">
    <text evidence="2">The sequence shown here is derived from an EMBL/GenBank/DDBJ whole genome shotgun (WGS) entry which is preliminary data.</text>
</comment>
<keyword evidence="3" id="KW-1185">Reference proteome</keyword>
<keyword evidence="1" id="KW-0732">Signal</keyword>
<dbReference type="RefSeq" id="WP_133818653.1">
    <property type="nucleotide sequence ID" value="NZ_SNZH01000006.1"/>
</dbReference>
<dbReference type="OrthoDB" id="6191933at2"/>
<dbReference type="EMBL" id="SNZH01000006">
    <property type="protein sequence ID" value="TDR43900.1"/>
    <property type="molecule type" value="Genomic_DNA"/>
</dbReference>
<proteinExistence type="predicted"/>
<organism evidence="2 3">
    <name type="scientific">Tahibacter aquaticus</name>
    <dbReference type="NCBI Taxonomy" id="520092"/>
    <lineage>
        <taxon>Bacteria</taxon>
        <taxon>Pseudomonadati</taxon>
        <taxon>Pseudomonadota</taxon>
        <taxon>Gammaproteobacteria</taxon>
        <taxon>Lysobacterales</taxon>
        <taxon>Rhodanobacteraceae</taxon>
        <taxon>Tahibacter</taxon>
    </lineage>
</organism>